<comment type="subcellular location">
    <subcellularLocation>
        <location evidence="1">Nucleus</location>
        <location evidence="1">Nucleolus</location>
    </subcellularLocation>
</comment>
<evidence type="ECO:0000256" key="2">
    <source>
        <dbReference type="ARBA" id="ARBA00022490"/>
    </source>
</evidence>
<accession>A0A9N9UR63</accession>
<dbReference type="InterPro" id="IPR019495">
    <property type="entry name" value="EXOSC1_C"/>
</dbReference>
<evidence type="ECO:0008006" key="11">
    <source>
        <dbReference type="Google" id="ProtNLM"/>
    </source>
</evidence>
<dbReference type="AlphaFoldDB" id="A0A9N9UR63"/>
<dbReference type="GO" id="GO:0005737">
    <property type="term" value="C:cytoplasm"/>
    <property type="evidence" value="ECO:0007669"/>
    <property type="project" value="TreeGrafter"/>
</dbReference>
<feature type="domain" description="Exosome complex component CSL4 C-terminal" evidence="7">
    <location>
        <begin position="118"/>
        <end position="157"/>
    </location>
</feature>
<dbReference type="EMBL" id="CABFNO020001553">
    <property type="protein sequence ID" value="CAG9999738.1"/>
    <property type="molecule type" value="Genomic_DNA"/>
</dbReference>
<name>A0A9N9UR63_9HYPO</name>
<organism evidence="9 10">
    <name type="scientific">Clonostachys byssicola</name>
    <dbReference type="NCBI Taxonomy" id="160290"/>
    <lineage>
        <taxon>Eukaryota</taxon>
        <taxon>Fungi</taxon>
        <taxon>Dikarya</taxon>
        <taxon>Ascomycota</taxon>
        <taxon>Pezizomycotina</taxon>
        <taxon>Sordariomycetes</taxon>
        <taxon>Hypocreomycetidae</taxon>
        <taxon>Hypocreales</taxon>
        <taxon>Bionectriaceae</taxon>
        <taxon>Clonostachys</taxon>
    </lineage>
</organism>
<evidence type="ECO:0000259" key="6">
    <source>
        <dbReference type="Pfam" id="PF06428"/>
    </source>
</evidence>
<evidence type="ECO:0000256" key="3">
    <source>
        <dbReference type="ARBA" id="ARBA00022835"/>
    </source>
</evidence>
<keyword evidence="4" id="KW-0175">Coiled coil</keyword>
<dbReference type="OrthoDB" id="440760at2759"/>
<dbReference type="SUPFAM" id="SSF110324">
    <property type="entry name" value="Ribosomal L27 protein-like"/>
    <property type="match status" value="1"/>
</dbReference>
<evidence type="ECO:0000256" key="1">
    <source>
        <dbReference type="ARBA" id="ARBA00004604"/>
    </source>
</evidence>
<dbReference type="GO" id="GO:0000176">
    <property type="term" value="C:nuclear exosome (RNase complex)"/>
    <property type="evidence" value="ECO:0007669"/>
    <property type="project" value="TreeGrafter"/>
</dbReference>
<evidence type="ECO:0000313" key="10">
    <source>
        <dbReference type="Proteomes" id="UP000754883"/>
    </source>
</evidence>
<dbReference type="GO" id="GO:0003723">
    <property type="term" value="F:RNA binding"/>
    <property type="evidence" value="ECO:0007669"/>
    <property type="project" value="InterPro"/>
</dbReference>
<comment type="caution">
    <text evidence="9">The sequence shown here is derived from an EMBL/GenBank/DDBJ whole genome shotgun (WGS) entry which is preliminary data.</text>
</comment>
<dbReference type="PANTHER" id="PTHR12686:SF8">
    <property type="entry name" value="EXOSOME COMPLEX COMPONENT CSL4"/>
    <property type="match status" value="1"/>
</dbReference>
<dbReference type="GO" id="GO:0005730">
    <property type="term" value="C:nucleolus"/>
    <property type="evidence" value="ECO:0007669"/>
    <property type="project" value="UniProtKB-SubCell"/>
</dbReference>
<dbReference type="CDD" id="cd05791">
    <property type="entry name" value="S1_CSL4"/>
    <property type="match status" value="1"/>
</dbReference>
<proteinExistence type="predicted"/>
<feature type="domain" description="Exosome complex component N-terminal" evidence="8">
    <location>
        <begin position="9"/>
        <end position="46"/>
    </location>
</feature>
<dbReference type="GO" id="GO:0006396">
    <property type="term" value="P:RNA processing"/>
    <property type="evidence" value="ECO:0007669"/>
    <property type="project" value="InterPro"/>
</dbReference>
<dbReference type="InterPro" id="IPR009449">
    <property type="entry name" value="Sec2_N"/>
</dbReference>
<protein>
    <recommendedName>
        <fullName evidence="11">RNA-binding domain-containing protein</fullName>
    </recommendedName>
</protein>
<keyword evidence="3" id="KW-0271">Exosome</keyword>
<dbReference type="Gene3D" id="2.40.50.100">
    <property type="match status" value="1"/>
</dbReference>
<dbReference type="InterPro" id="IPR012340">
    <property type="entry name" value="NA-bd_OB-fold"/>
</dbReference>
<dbReference type="Proteomes" id="UP000754883">
    <property type="component" value="Unassembled WGS sequence"/>
</dbReference>
<feature type="coiled-coil region" evidence="4">
    <location>
        <begin position="246"/>
        <end position="280"/>
    </location>
</feature>
<evidence type="ECO:0000313" key="9">
    <source>
        <dbReference type="EMBL" id="CAG9999738.1"/>
    </source>
</evidence>
<dbReference type="Pfam" id="PF14382">
    <property type="entry name" value="ECR1_N"/>
    <property type="match status" value="1"/>
</dbReference>
<dbReference type="SUPFAM" id="SSF144284">
    <property type="entry name" value="Sec2 N-terminal region"/>
    <property type="match status" value="1"/>
</dbReference>
<dbReference type="Gene3D" id="6.10.140.910">
    <property type="match status" value="1"/>
</dbReference>
<dbReference type="Gene3D" id="2.40.50.140">
    <property type="entry name" value="Nucleic acid-binding proteins"/>
    <property type="match status" value="1"/>
</dbReference>
<dbReference type="InterPro" id="IPR039771">
    <property type="entry name" value="Csl4"/>
</dbReference>
<feature type="domain" description="GDP/GTP exchange factor Sec2 N-terminal" evidence="6">
    <location>
        <begin position="360"/>
        <end position="445"/>
    </location>
</feature>
<feature type="coiled-coil region" evidence="4">
    <location>
        <begin position="401"/>
        <end position="442"/>
    </location>
</feature>
<dbReference type="InterPro" id="IPR025721">
    <property type="entry name" value="Exosome_cplx_N_dom"/>
</dbReference>
<feature type="region of interest" description="Disordered" evidence="5">
    <location>
        <begin position="291"/>
        <end position="336"/>
    </location>
</feature>
<dbReference type="Pfam" id="PF10447">
    <property type="entry name" value="EXOSC1"/>
    <property type="match status" value="1"/>
</dbReference>
<evidence type="ECO:0000256" key="4">
    <source>
        <dbReference type="SAM" id="Coils"/>
    </source>
</evidence>
<dbReference type="PANTHER" id="PTHR12686">
    <property type="entry name" value="3'-5' EXORIBONUCLEASE CSL4-RELATED"/>
    <property type="match status" value="1"/>
</dbReference>
<sequence>MAADGVQAVALPGQVLGPVTKFAPGSGTHIFQGNVVSSLMGQVSIVAPAKAPGPAKRLNKITGAALPKDELATISVARHGSRREVLPDVGNIVLAQVLRLMPKQAIVMIKQVGDTVLQTEWQGVIRVQDVRATEKDKVKIYESFKPGDIVRAQVISLGDQANYYLSTAQNELGVIMATSEAGNDMVPPLPILGIHAMSTTMVVTMASPLPTSTSTTTAPTKLSATTMTTTTSLPCCPNCGDSLPSPEETQAELSQAQARIAELEAQVRTLNEKASAAAERWAGYEEELTKLRSQDQAPPPPPPKNSDNPGARIPRGPGDGLAPHHPTRSFTNPLSLQVDRPPQLHRINSVPTSQAQDTAPPDKQTRELLRALSREKLLRKEAEGRLTATSKEIEDLSVSLFEQANNMVADERRARAHLEERVGELEKRDVEKRRRLERLETALARIEHVRTLLDE</sequence>
<dbReference type="Pfam" id="PF06428">
    <property type="entry name" value="Sec2p"/>
    <property type="match status" value="1"/>
</dbReference>
<gene>
    <name evidence="9" type="ORF">CBYS24578_00002650</name>
</gene>
<keyword evidence="2" id="KW-0963">Cytoplasm</keyword>
<evidence type="ECO:0000256" key="5">
    <source>
        <dbReference type="SAM" id="MobiDB-lite"/>
    </source>
</evidence>
<reference evidence="9" key="1">
    <citation type="submission" date="2021-10" db="EMBL/GenBank/DDBJ databases">
        <authorList>
            <person name="Piombo E."/>
        </authorList>
    </citation>
    <scope>NUCLEOTIDE SEQUENCE</scope>
</reference>
<dbReference type="SUPFAM" id="SSF50249">
    <property type="entry name" value="Nucleic acid-binding proteins"/>
    <property type="match status" value="1"/>
</dbReference>
<evidence type="ECO:0000259" key="8">
    <source>
        <dbReference type="Pfam" id="PF14382"/>
    </source>
</evidence>
<keyword evidence="10" id="KW-1185">Reference proteome</keyword>
<evidence type="ECO:0000259" key="7">
    <source>
        <dbReference type="Pfam" id="PF10447"/>
    </source>
</evidence>